<feature type="region of interest" description="Disordered" evidence="1">
    <location>
        <begin position="192"/>
        <end position="226"/>
    </location>
</feature>
<accession>A0A8H7QJF8</accession>
<feature type="compositionally biased region" description="Acidic residues" evidence="1">
    <location>
        <begin position="446"/>
        <end position="479"/>
    </location>
</feature>
<proteinExistence type="predicted"/>
<dbReference type="Proteomes" id="UP000650833">
    <property type="component" value="Unassembled WGS sequence"/>
</dbReference>
<dbReference type="OrthoDB" id="289721at2759"/>
<dbReference type="InterPro" id="IPR000195">
    <property type="entry name" value="Rab-GAP-TBC_dom"/>
</dbReference>
<reference evidence="3" key="1">
    <citation type="submission" date="2020-12" db="EMBL/GenBank/DDBJ databases">
        <title>Metabolic potential, ecology and presence of endohyphal bacteria is reflected in genomic diversity of Mucoromycotina.</title>
        <authorList>
            <person name="Muszewska A."/>
            <person name="Okrasinska A."/>
            <person name="Steczkiewicz K."/>
            <person name="Drgas O."/>
            <person name="Orlowska M."/>
            <person name="Perlinska-Lenart U."/>
            <person name="Aleksandrzak-Piekarczyk T."/>
            <person name="Szatraj K."/>
            <person name="Zielenkiewicz U."/>
            <person name="Pilsyk S."/>
            <person name="Malc E."/>
            <person name="Mieczkowski P."/>
            <person name="Kruszewska J.S."/>
            <person name="Biernat P."/>
            <person name="Pawlowska J."/>
        </authorList>
    </citation>
    <scope>NUCLEOTIDE SEQUENCE</scope>
    <source>
        <strain evidence="3">CBS 226.32</strain>
    </source>
</reference>
<feature type="domain" description="Rab-GAP TBC" evidence="2">
    <location>
        <begin position="292"/>
        <end position="643"/>
    </location>
</feature>
<feature type="compositionally biased region" description="Low complexity" evidence="1">
    <location>
        <begin position="358"/>
        <end position="369"/>
    </location>
</feature>
<dbReference type="Pfam" id="PF00566">
    <property type="entry name" value="RabGAP-TBC"/>
    <property type="match status" value="1"/>
</dbReference>
<dbReference type="EMBL" id="JAEPRC010000694">
    <property type="protein sequence ID" value="KAG2192810.1"/>
    <property type="molecule type" value="Genomic_DNA"/>
</dbReference>
<dbReference type="SMART" id="SM00164">
    <property type="entry name" value="TBC"/>
    <property type="match status" value="1"/>
</dbReference>
<dbReference type="PANTHER" id="PTHR47219:SF15">
    <property type="entry name" value="TBC1 DOMAIN FAMILY MEMBER 12 ISOFORM X1"/>
    <property type="match status" value="1"/>
</dbReference>
<dbReference type="Gene3D" id="1.10.472.80">
    <property type="entry name" value="Ypt/Rab-GAP domain of gyp1p, domain 3"/>
    <property type="match status" value="1"/>
</dbReference>
<keyword evidence="4" id="KW-1185">Reference proteome</keyword>
<feature type="region of interest" description="Disordered" evidence="1">
    <location>
        <begin position="354"/>
        <end position="485"/>
    </location>
</feature>
<feature type="compositionally biased region" description="Polar residues" evidence="1">
    <location>
        <begin position="404"/>
        <end position="424"/>
    </location>
</feature>
<dbReference type="SUPFAM" id="SSF47923">
    <property type="entry name" value="Ypt/Rab-GAP domain of gyp1p"/>
    <property type="match status" value="2"/>
</dbReference>
<evidence type="ECO:0000313" key="4">
    <source>
        <dbReference type="Proteomes" id="UP000650833"/>
    </source>
</evidence>
<feature type="region of interest" description="Disordered" evidence="1">
    <location>
        <begin position="1"/>
        <end position="24"/>
    </location>
</feature>
<dbReference type="GO" id="GO:0031267">
    <property type="term" value="F:small GTPase binding"/>
    <property type="evidence" value="ECO:0007669"/>
    <property type="project" value="TreeGrafter"/>
</dbReference>
<dbReference type="Gene3D" id="1.10.10.750">
    <property type="entry name" value="Ypt/Rab-GAP domain of gyp1p, domain 1"/>
    <property type="match status" value="1"/>
</dbReference>
<sequence length="735" mass="83054">MTMKQVHESDSFEDLSGTLSSTHIDNSENLTADKLLDELPLPQHQQSLYMNGANANSRNTYDQFFEEVSLDLPRNSQQETEPSRLMKFMPRRGNTMPSNNNTKADNTITSSDVSGPFYSISDVLDDSISPTAAAAVMAANASSNGLDGIYDSVDMSEPNPRAARRNVNEAEVVATSGGASIPTRRKSTLNPFKRSKSINQKPSPLESVISKTRPRMLPPKDPQEEKKHLQEYQSMMKQAKKLQAKKQRETNRKREEKDKKASYAIYTWENDIIPHWKSRVKDKRTMVLWDQGVPPRCRKKVWCLKIGNQLNITKSTFSECTRRIPQAVRNTKNTSDSHGAPMPIVTANHTTYNPYSATETTTTTTTTTEQIYRRSRQRRTSSLDVLREKKEDNNEEEEEVAGFSNFTNMPEHSSSTYSFTSNEENFGRYSHSEGGRSALELGSQSLDDEDDNIGLEDDHEDDNNDTSDQDDEPNDDEHDDDKVLKDPTAINFLNKAIDEDILRTLPSLCVFQPDGPLFMSLRKVLHAYVGYRPNMTYSRGASFLAGVLLLNMGAQETFTALINMISGSEVLSALYNSDEKRIQGFFKVFNVIFAENLPKLYLHFKNLTLTPENYLPDWFMTVFASIIPLELSSRLWDIYLLHGDIILFRTGLVVLKYLEPLLWGGGFSETVKILNMGFVGEHRGEEVKAALAVSGHITDGDEDPFFDEILGRKGVHLDETRFKELLGAHMPRTTQ</sequence>
<dbReference type="GO" id="GO:0005096">
    <property type="term" value="F:GTPase activator activity"/>
    <property type="evidence" value="ECO:0007669"/>
    <property type="project" value="TreeGrafter"/>
</dbReference>
<comment type="caution">
    <text evidence="3">The sequence shown here is derived from an EMBL/GenBank/DDBJ whole genome shotgun (WGS) entry which is preliminary data.</text>
</comment>
<gene>
    <name evidence="3" type="ORF">INT46_011566</name>
</gene>
<evidence type="ECO:0000313" key="3">
    <source>
        <dbReference type="EMBL" id="KAG2192810.1"/>
    </source>
</evidence>
<name>A0A8H7QJF8_9FUNG</name>
<organism evidence="3 4">
    <name type="scientific">Mucor plumbeus</name>
    <dbReference type="NCBI Taxonomy" id="97098"/>
    <lineage>
        <taxon>Eukaryota</taxon>
        <taxon>Fungi</taxon>
        <taxon>Fungi incertae sedis</taxon>
        <taxon>Mucoromycota</taxon>
        <taxon>Mucoromycotina</taxon>
        <taxon>Mucoromycetes</taxon>
        <taxon>Mucorales</taxon>
        <taxon>Mucorineae</taxon>
        <taxon>Mucoraceae</taxon>
        <taxon>Mucor</taxon>
    </lineage>
</organism>
<dbReference type="Gene3D" id="1.10.8.270">
    <property type="entry name" value="putative rabgap domain of human tbc1 domain family member 14 like domains"/>
    <property type="match status" value="1"/>
</dbReference>
<dbReference type="AlphaFoldDB" id="A0A8H7QJF8"/>
<protein>
    <recommendedName>
        <fullName evidence="2">Rab-GAP TBC domain-containing protein</fullName>
    </recommendedName>
</protein>
<dbReference type="PANTHER" id="PTHR47219">
    <property type="entry name" value="RAB GTPASE-ACTIVATING PROTEIN 1-LIKE"/>
    <property type="match status" value="1"/>
</dbReference>
<dbReference type="InterPro" id="IPR035969">
    <property type="entry name" value="Rab-GAP_TBC_sf"/>
</dbReference>
<feature type="compositionally biased region" description="Basic and acidic residues" evidence="1">
    <location>
        <begin position="1"/>
        <end position="10"/>
    </location>
</feature>
<dbReference type="PROSITE" id="PS50086">
    <property type="entry name" value="TBC_RABGAP"/>
    <property type="match status" value="1"/>
</dbReference>
<evidence type="ECO:0000259" key="2">
    <source>
        <dbReference type="PROSITE" id="PS50086"/>
    </source>
</evidence>
<feature type="region of interest" description="Disordered" evidence="1">
    <location>
        <begin position="89"/>
        <end position="108"/>
    </location>
</feature>
<evidence type="ECO:0000256" key="1">
    <source>
        <dbReference type="SAM" id="MobiDB-lite"/>
    </source>
</evidence>
<dbReference type="InterPro" id="IPR050302">
    <property type="entry name" value="Rab_GAP_TBC_domain"/>
</dbReference>
<feature type="compositionally biased region" description="Polar residues" evidence="1">
    <location>
        <begin position="95"/>
        <end position="108"/>
    </location>
</feature>